<evidence type="ECO:0000256" key="4">
    <source>
        <dbReference type="ARBA" id="ARBA00022679"/>
    </source>
</evidence>
<dbReference type="InterPro" id="IPR016471">
    <property type="entry name" value="Nicotinamide_PRibTrfase"/>
</dbReference>
<evidence type="ECO:0000256" key="2">
    <source>
        <dbReference type="ARBA" id="ARBA00022642"/>
    </source>
</evidence>
<evidence type="ECO:0000259" key="8">
    <source>
        <dbReference type="Pfam" id="PF04095"/>
    </source>
</evidence>
<keyword evidence="10" id="KW-1185">Reference proteome</keyword>
<name>A0A3P6SGA7_CYLGO</name>
<dbReference type="AlphaFoldDB" id="A0A3P6SGA7"/>
<evidence type="ECO:0000256" key="3">
    <source>
        <dbReference type="ARBA" id="ARBA00022676"/>
    </source>
</evidence>
<keyword evidence="3" id="KW-0328">Glycosyltransferase</keyword>
<keyword evidence="2" id="KW-0662">Pyridine nucleotide biosynthesis</keyword>
<evidence type="ECO:0000256" key="1">
    <source>
        <dbReference type="ARBA" id="ARBA00010897"/>
    </source>
</evidence>
<dbReference type="GO" id="GO:0009435">
    <property type="term" value="P:NAD+ biosynthetic process"/>
    <property type="evidence" value="ECO:0007669"/>
    <property type="project" value="UniProtKB-UniPathway"/>
</dbReference>
<evidence type="ECO:0000256" key="7">
    <source>
        <dbReference type="ARBA" id="ARBA00035036"/>
    </source>
</evidence>
<dbReference type="InterPro" id="IPR013785">
    <property type="entry name" value="Aldolase_TIM"/>
</dbReference>
<reference evidence="9 10" key="1">
    <citation type="submission" date="2018-11" db="EMBL/GenBank/DDBJ databases">
        <authorList>
            <consortium name="Pathogen Informatics"/>
        </authorList>
    </citation>
    <scope>NUCLEOTIDE SEQUENCE [LARGE SCALE GENOMIC DNA]</scope>
</reference>
<evidence type="ECO:0000313" key="9">
    <source>
        <dbReference type="EMBL" id="VDK73766.1"/>
    </source>
</evidence>
<comment type="similarity">
    <text evidence="1">Belongs to the NAPRTase family.</text>
</comment>
<sequence>TKNSKGYKILPPYLRVIQGDGINYESTGRILEALKQAGWSTDNVVFGAGGALLQRIDRDTQKCAFKCSHVIVNGEHRDVYKNPATDKEKRSKKGYLTLVRNASGSIETVQEGQGDPREDLLQTVFENGKLLVDWTLDEIRERAEIDLVKMKKKKYVNGVHKGNGDSID</sequence>
<dbReference type="SUPFAM" id="SSF51690">
    <property type="entry name" value="Nicotinate/Quinolinate PRTase C-terminal domain-like"/>
    <property type="match status" value="1"/>
</dbReference>
<organism evidence="9 10">
    <name type="scientific">Cylicostephanus goldi</name>
    <name type="common">Nematode worm</name>
    <dbReference type="NCBI Taxonomy" id="71465"/>
    <lineage>
        <taxon>Eukaryota</taxon>
        <taxon>Metazoa</taxon>
        <taxon>Ecdysozoa</taxon>
        <taxon>Nematoda</taxon>
        <taxon>Chromadorea</taxon>
        <taxon>Rhabditida</taxon>
        <taxon>Rhabditina</taxon>
        <taxon>Rhabditomorpha</taxon>
        <taxon>Strongyloidea</taxon>
        <taxon>Strongylidae</taxon>
        <taxon>Cylicostephanus</taxon>
    </lineage>
</organism>
<feature type="non-terminal residue" evidence="9">
    <location>
        <position position="1"/>
    </location>
</feature>
<evidence type="ECO:0000256" key="5">
    <source>
        <dbReference type="ARBA" id="ARBA00035007"/>
    </source>
</evidence>
<dbReference type="UniPathway" id="UPA00253"/>
<keyword evidence="4" id="KW-0808">Transferase</keyword>
<dbReference type="Gene3D" id="3.20.20.70">
    <property type="entry name" value="Aldolase class I"/>
    <property type="match status" value="1"/>
</dbReference>
<dbReference type="OrthoDB" id="10063940at2759"/>
<feature type="domain" description="Nicotinate/nicotinamide phosphoribosyltransferase" evidence="8">
    <location>
        <begin position="2"/>
        <end position="128"/>
    </location>
</feature>
<dbReference type="Proteomes" id="UP000271889">
    <property type="component" value="Unassembled WGS sequence"/>
</dbReference>
<dbReference type="InterPro" id="IPR041525">
    <property type="entry name" value="N/Namide_PRibTrfase"/>
</dbReference>
<dbReference type="Pfam" id="PF04095">
    <property type="entry name" value="NAPRTase"/>
    <property type="match status" value="1"/>
</dbReference>
<dbReference type="EMBL" id="UYRV01023527">
    <property type="protein sequence ID" value="VDK73766.1"/>
    <property type="molecule type" value="Genomic_DNA"/>
</dbReference>
<dbReference type="PANTHER" id="PTHR43816">
    <property type="entry name" value="NICOTINAMIDE PHOSPHORIBOSYLTRANSFERASE"/>
    <property type="match status" value="1"/>
</dbReference>
<evidence type="ECO:0000256" key="6">
    <source>
        <dbReference type="ARBA" id="ARBA00035024"/>
    </source>
</evidence>
<protein>
    <recommendedName>
        <fullName evidence="7">Nicotinamide phosphoribosyltransferase</fullName>
        <ecNumber evidence="6">2.4.2.12</ecNumber>
    </recommendedName>
</protein>
<dbReference type="GO" id="GO:0047280">
    <property type="term" value="F:nicotinamide phosphoribosyltransferase activity"/>
    <property type="evidence" value="ECO:0007669"/>
    <property type="project" value="UniProtKB-EC"/>
</dbReference>
<gene>
    <name evidence="9" type="ORF">CGOC_LOCUS6967</name>
</gene>
<accession>A0A3P6SGA7</accession>
<proteinExistence type="inferred from homology"/>
<evidence type="ECO:0000313" key="10">
    <source>
        <dbReference type="Proteomes" id="UP000271889"/>
    </source>
</evidence>
<dbReference type="InterPro" id="IPR036068">
    <property type="entry name" value="Nicotinate_pribotase-like_C"/>
</dbReference>
<dbReference type="PANTHER" id="PTHR43816:SF1">
    <property type="entry name" value="NICOTINAMIDE PHOSPHORIBOSYLTRANSFERASE"/>
    <property type="match status" value="1"/>
</dbReference>
<dbReference type="EC" id="2.4.2.12" evidence="6"/>
<comment type="pathway">
    <text evidence="5">Cofactor biosynthesis; NAD(+) biosynthesis; nicotinamide D-ribonucleotide from 5-phospho-alpha-D-ribose 1-diphosphate and nicotinamide: step 1/1.</text>
</comment>